<gene>
    <name evidence="2" type="ORF">BD410DRAFT_846303</name>
</gene>
<dbReference type="EMBL" id="ML170383">
    <property type="protein sequence ID" value="TDL14142.1"/>
    <property type="molecule type" value="Genomic_DNA"/>
</dbReference>
<dbReference type="VEuPathDB" id="FungiDB:BD410DRAFT_846303"/>
<keyword evidence="1" id="KW-0472">Membrane</keyword>
<feature type="transmembrane region" description="Helical" evidence="1">
    <location>
        <begin position="163"/>
        <end position="183"/>
    </location>
</feature>
<sequence>MIDPVVQLIAIAQDIRTSKILSLAATVVLAYDTILTIPEPDETRGDYGYIILALRTLAIWDRDWRATIILGIGAATFNISVLISASLLEKLEWLPYVAQPVSRFETLLHCYIGVTGPPAAITKLGFASLMFYDSVVFILILIRTVHEGCKTRARILTILLRDGMIYYAVLFALSVGNLIIATSLPQFKIALIASLAPALIAAGSIGASHIILNLRKHSYARHTLGLGQLSTMQYAERHMILDDTDVAVIERDQ</sequence>
<evidence type="ECO:0000256" key="1">
    <source>
        <dbReference type="SAM" id="Phobius"/>
    </source>
</evidence>
<accession>A0A4Y7PH41</accession>
<keyword evidence="3" id="KW-1185">Reference proteome</keyword>
<dbReference type="AlphaFoldDB" id="A0A4Y7PH41"/>
<keyword evidence="1" id="KW-0812">Transmembrane</keyword>
<evidence type="ECO:0000313" key="3">
    <source>
        <dbReference type="Proteomes" id="UP000294933"/>
    </source>
</evidence>
<reference evidence="2 3" key="1">
    <citation type="submission" date="2018-06" db="EMBL/GenBank/DDBJ databases">
        <title>A transcriptomic atlas of mushroom development highlights an independent origin of complex multicellularity.</title>
        <authorList>
            <consortium name="DOE Joint Genome Institute"/>
            <person name="Krizsan K."/>
            <person name="Almasi E."/>
            <person name="Merenyi Z."/>
            <person name="Sahu N."/>
            <person name="Viragh M."/>
            <person name="Koszo T."/>
            <person name="Mondo S."/>
            <person name="Kiss B."/>
            <person name="Balint B."/>
            <person name="Kues U."/>
            <person name="Barry K."/>
            <person name="Hegedus J.C."/>
            <person name="Henrissat B."/>
            <person name="Johnson J."/>
            <person name="Lipzen A."/>
            <person name="Ohm R."/>
            <person name="Nagy I."/>
            <person name="Pangilinan J."/>
            <person name="Yan J."/>
            <person name="Xiong Y."/>
            <person name="Grigoriev I.V."/>
            <person name="Hibbett D.S."/>
            <person name="Nagy L.G."/>
        </authorList>
    </citation>
    <scope>NUCLEOTIDE SEQUENCE [LARGE SCALE GENOMIC DNA]</scope>
    <source>
        <strain evidence="2 3">SZMC22713</strain>
    </source>
</reference>
<evidence type="ECO:0000313" key="2">
    <source>
        <dbReference type="EMBL" id="TDL14142.1"/>
    </source>
</evidence>
<name>A0A4Y7PH41_9AGAM</name>
<feature type="transmembrane region" description="Helical" evidence="1">
    <location>
        <begin position="64"/>
        <end position="88"/>
    </location>
</feature>
<keyword evidence="1" id="KW-1133">Transmembrane helix</keyword>
<organism evidence="2 3">
    <name type="scientific">Rickenella mellea</name>
    <dbReference type="NCBI Taxonomy" id="50990"/>
    <lineage>
        <taxon>Eukaryota</taxon>
        <taxon>Fungi</taxon>
        <taxon>Dikarya</taxon>
        <taxon>Basidiomycota</taxon>
        <taxon>Agaricomycotina</taxon>
        <taxon>Agaricomycetes</taxon>
        <taxon>Hymenochaetales</taxon>
        <taxon>Rickenellaceae</taxon>
        <taxon>Rickenella</taxon>
    </lineage>
</organism>
<dbReference type="OrthoDB" id="3197626at2759"/>
<proteinExistence type="predicted"/>
<protein>
    <submittedName>
        <fullName evidence="2">Uncharacterized protein</fullName>
    </submittedName>
</protein>
<feature type="transmembrane region" description="Helical" evidence="1">
    <location>
        <begin position="189"/>
        <end position="212"/>
    </location>
</feature>
<dbReference type="Proteomes" id="UP000294933">
    <property type="component" value="Unassembled WGS sequence"/>
</dbReference>
<feature type="transmembrane region" description="Helical" evidence="1">
    <location>
        <begin position="124"/>
        <end position="142"/>
    </location>
</feature>